<accession>W9RV86</accession>
<feature type="domain" description="Beta-ketoacyl-[acyl-carrier-protein] synthase III C-terminal" evidence="9">
    <location>
        <begin position="532"/>
        <end position="612"/>
    </location>
</feature>
<dbReference type="PANTHER" id="PTHR31561">
    <property type="entry name" value="3-KETOACYL-COA SYNTHASE"/>
    <property type="match status" value="1"/>
</dbReference>
<feature type="transmembrane region" description="Helical" evidence="7">
    <location>
        <begin position="81"/>
        <end position="103"/>
    </location>
</feature>
<name>W9RV86_9ROSA</name>
<organism evidence="10 11">
    <name type="scientific">Morus notabilis</name>
    <dbReference type="NCBI Taxonomy" id="981085"/>
    <lineage>
        <taxon>Eukaryota</taxon>
        <taxon>Viridiplantae</taxon>
        <taxon>Streptophyta</taxon>
        <taxon>Embryophyta</taxon>
        <taxon>Tracheophyta</taxon>
        <taxon>Spermatophyta</taxon>
        <taxon>Magnoliopsida</taxon>
        <taxon>eudicotyledons</taxon>
        <taxon>Gunneridae</taxon>
        <taxon>Pentapetalae</taxon>
        <taxon>rosids</taxon>
        <taxon>fabids</taxon>
        <taxon>Rosales</taxon>
        <taxon>Moraceae</taxon>
        <taxon>Moreae</taxon>
        <taxon>Morus</taxon>
    </lineage>
</organism>
<dbReference type="InterPro" id="IPR013747">
    <property type="entry name" value="ACP_syn_III_C"/>
</dbReference>
<feature type="transmembrane region" description="Helical" evidence="7">
    <location>
        <begin position="115"/>
        <end position="134"/>
    </location>
</feature>
<dbReference type="Pfam" id="PF08541">
    <property type="entry name" value="ACP_syn_III_C"/>
    <property type="match status" value="1"/>
</dbReference>
<feature type="transmembrane region" description="Helical" evidence="7">
    <location>
        <begin position="47"/>
        <end position="69"/>
    </location>
</feature>
<dbReference type="SUPFAM" id="SSF53901">
    <property type="entry name" value="Thiolase-like"/>
    <property type="match status" value="2"/>
</dbReference>
<feature type="transmembrane region" description="Helical" evidence="7">
    <location>
        <begin position="202"/>
        <end position="225"/>
    </location>
</feature>
<reference evidence="11" key="1">
    <citation type="submission" date="2013-01" db="EMBL/GenBank/DDBJ databases">
        <title>Draft Genome Sequence of a Mulberry Tree, Morus notabilis C.K. Schneid.</title>
        <authorList>
            <person name="He N."/>
            <person name="Zhao S."/>
        </authorList>
    </citation>
    <scope>NUCLEOTIDE SEQUENCE</scope>
</reference>
<dbReference type="Proteomes" id="UP000030645">
    <property type="component" value="Unassembled WGS sequence"/>
</dbReference>
<feature type="domain" description="FAE" evidence="8">
    <location>
        <begin position="225"/>
        <end position="510"/>
    </location>
</feature>
<keyword evidence="7" id="KW-0812">Transmembrane</keyword>
<dbReference type="InterPro" id="IPR012392">
    <property type="entry name" value="3-ktacl-CoA_syn"/>
</dbReference>
<comment type="similarity">
    <text evidence="2">Belongs to the thiolase-like superfamily. Chalcone/stilbene synthases family.</text>
</comment>
<keyword evidence="11" id="KW-1185">Reference proteome</keyword>
<comment type="catalytic activity">
    <reaction evidence="6">
        <text>a very-long-chain acyl-CoA + malonyl-CoA + H(+) = a very-long-chain 3-oxoacyl-CoA + CO2 + CoA</text>
        <dbReference type="Rhea" id="RHEA:32727"/>
        <dbReference type="ChEBI" id="CHEBI:15378"/>
        <dbReference type="ChEBI" id="CHEBI:16526"/>
        <dbReference type="ChEBI" id="CHEBI:57287"/>
        <dbReference type="ChEBI" id="CHEBI:57384"/>
        <dbReference type="ChEBI" id="CHEBI:90725"/>
        <dbReference type="ChEBI" id="CHEBI:90736"/>
        <dbReference type="EC" id="2.3.1.199"/>
    </reaction>
</comment>
<dbReference type="UniPathway" id="UPA00094"/>
<comment type="pathway">
    <text evidence="1">Lipid metabolism; fatty acid biosynthesis.</text>
</comment>
<evidence type="ECO:0000313" key="11">
    <source>
        <dbReference type="Proteomes" id="UP000030645"/>
    </source>
</evidence>
<evidence type="ECO:0000256" key="4">
    <source>
        <dbReference type="ARBA" id="ARBA00022679"/>
    </source>
</evidence>
<dbReference type="STRING" id="981085.W9RV86"/>
<feature type="transmembrane region" description="Helical" evidence="7">
    <location>
        <begin position="172"/>
        <end position="190"/>
    </location>
</feature>
<evidence type="ECO:0000256" key="5">
    <source>
        <dbReference type="ARBA" id="ARBA00023315"/>
    </source>
</evidence>
<dbReference type="GO" id="GO:0016020">
    <property type="term" value="C:membrane"/>
    <property type="evidence" value="ECO:0007669"/>
    <property type="project" value="InterPro"/>
</dbReference>
<evidence type="ECO:0000256" key="2">
    <source>
        <dbReference type="ARBA" id="ARBA00005531"/>
    </source>
</evidence>
<protein>
    <recommendedName>
        <fullName evidence="3">very-long-chain 3-oxoacyl-CoA synthase</fullName>
        <ecNumber evidence="3">2.3.1.199</ecNumber>
    </recommendedName>
</protein>
<evidence type="ECO:0000256" key="1">
    <source>
        <dbReference type="ARBA" id="ARBA00005194"/>
    </source>
</evidence>
<evidence type="ECO:0000256" key="3">
    <source>
        <dbReference type="ARBA" id="ARBA00012307"/>
    </source>
</evidence>
<keyword evidence="4" id="KW-0808">Transferase</keyword>
<evidence type="ECO:0000256" key="6">
    <source>
        <dbReference type="ARBA" id="ARBA00047375"/>
    </source>
</evidence>
<proteinExistence type="inferred from homology"/>
<dbReference type="GO" id="GO:0006633">
    <property type="term" value="P:fatty acid biosynthetic process"/>
    <property type="evidence" value="ECO:0007669"/>
    <property type="project" value="UniProtKB-UniPathway"/>
</dbReference>
<evidence type="ECO:0000259" key="8">
    <source>
        <dbReference type="Pfam" id="PF08392"/>
    </source>
</evidence>
<dbReference type="EMBL" id="KE345262">
    <property type="protein sequence ID" value="EXB97344.1"/>
    <property type="molecule type" value="Genomic_DNA"/>
</dbReference>
<dbReference type="EC" id="2.3.1.199" evidence="3"/>
<dbReference type="eggNOG" id="ENOG502QQXN">
    <property type="taxonomic scope" value="Eukaryota"/>
</dbReference>
<dbReference type="Pfam" id="PF08392">
    <property type="entry name" value="FAE1_CUT1_RppA"/>
    <property type="match status" value="1"/>
</dbReference>
<evidence type="ECO:0000256" key="7">
    <source>
        <dbReference type="SAM" id="Phobius"/>
    </source>
</evidence>
<keyword evidence="7" id="KW-0472">Membrane</keyword>
<dbReference type="AlphaFoldDB" id="W9RV86"/>
<keyword evidence="5" id="KW-0012">Acyltransferase</keyword>
<dbReference type="Gene3D" id="3.40.47.10">
    <property type="match status" value="1"/>
</dbReference>
<dbReference type="InterPro" id="IPR013601">
    <property type="entry name" value="FAE1_typ3_polyketide_synth"/>
</dbReference>
<evidence type="ECO:0000313" key="10">
    <source>
        <dbReference type="EMBL" id="EXB97344.1"/>
    </source>
</evidence>
<dbReference type="GO" id="GO:0009922">
    <property type="term" value="F:fatty acid elongase activity"/>
    <property type="evidence" value="ECO:0007669"/>
    <property type="project" value="UniProtKB-EC"/>
</dbReference>
<evidence type="ECO:0000259" key="9">
    <source>
        <dbReference type="Pfam" id="PF08541"/>
    </source>
</evidence>
<dbReference type="CDD" id="cd00831">
    <property type="entry name" value="CHS_like"/>
    <property type="match status" value="1"/>
</dbReference>
<keyword evidence="7" id="KW-1133">Transmembrane helix</keyword>
<sequence length="641" mass="71810">MRKRTIWAWGVAIVCFVVLMIVTPAIPQSQAYHDFADQRTFFGIPNMLNVVSNFPFLVIGVIGLVLCYYGNYFRLSLQGELWGWTCFYIGVAAVAFGSSYYHLKPNDARLVWDRLPFVPCIVIPVMAILLPPMYTHSTYWLWAAGFYLLAKVEEAADKVIYGWTHHIVSGHTLKHLCAAMVPVFLTLMLAKRTVQTNRCFSLSNPHITIVTPTLIIVVLLIYLWIKPVPVYLVDFACYRPPDSLRVPESHFIEHSEAADVFDQESLDFQEKVLWRSGIGSEACMPISVHEMPPGDSFHVANAEIEQVLFTIVEDLLSKRNINPKTIDILVTNCSLFCPTPSISSMIINRFGFRSDVRSVSLGGMGCSAGILAISLAKDLLRVHKNSLALVLSMEAVSPNGYTGKEKSMLIANVLFRMGGAAILLSNRKTDKSTAKYELRHLVRTHTGSDDQAYQSVFQDEDDDGKVGVSISRSLLHVASKALKINVSKLGPLVLPYSEQLRYAWMTVRRRIRPPPGRRGGGLFVPNFKKAFEHFCIHAGGRGVIDGLEENLKLEKEDGEASRMTLYRFGNTSSSSVWYELCYLEAKGKMKKGDRVWQIAFGSGFKCNSAVWKCISHIDPNELNAWSDRISLFPVQIPNGSH</sequence>
<dbReference type="InterPro" id="IPR016039">
    <property type="entry name" value="Thiolase-like"/>
</dbReference>
<feature type="transmembrane region" description="Helical" evidence="7">
    <location>
        <begin position="6"/>
        <end position="26"/>
    </location>
</feature>
<gene>
    <name evidence="10" type="ORF">L484_024207</name>
</gene>